<proteinExistence type="predicted"/>
<evidence type="ECO:0000313" key="6">
    <source>
        <dbReference type="Proteomes" id="UP000052946"/>
    </source>
</evidence>
<keyword evidence="2" id="KW-0238">DNA-binding</keyword>
<reference evidence="6" key="1">
    <citation type="submission" date="2015-07" db="EMBL/GenBank/DDBJ databases">
        <title>Draft Genome Sequence of Oceanobacillus picturae Heshi-B3 that Was Isolated from Fermented Rice Bran with Aging Salted Mackerel, Which Was Named Heshiko as Traditional Fermented Seafood in Japan.</title>
        <authorList>
            <person name="Akuzawa S."/>
            <person name="Nakagawa J."/>
            <person name="Kanekatsu T."/>
            <person name="Kanesaki Y."/>
            <person name="Suzuki T."/>
        </authorList>
    </citation>
    <scope>NUCLEOTIDE SEQUENCE [LARGE SCALE GENOMIC DNA]</scope>
    <source>
        <strain evidence="6">Heshi-B3</strain>
    </source>
</reference>
<gene>
    <name evidence="5" type="ORF">OPHB3_0103</name>
</gene>
<sequence>MNKPTFYELINMVEQVNNANIIQFTEGLTKPIGISSLIVLSEIRKLEKCQPVELSSKLGYSKSSISIITKKLLDAGYIENTFDPHDRRKIYLSLTSAGNDMLREAEYLGQQYYENIYSVLTDEELLQYIEIQKKLLNKLKGSK</sequence>
<accession>A0A0U9H1L9</accession>
<dbReference type="PROSITE" id="PS01117">
    <property type="entry name" value="HTH_MARR_1"/>
    <property type="match status" value="1"/>
</dbReference>
<dbReference type="InterPro" id="IPR036388">
    <property type="entry name" value="WH-like_DNA-bd_sf"/>
</dbReference>
<keyword evidence="1" id="KW-0805">Transcription regulation</keyword>
<keyword evidence="3" id="KW-0804">Transcription</keyword>
<name>A0A0U9H1L9_9BACI</name>
<dbReference type="InterPro" id="IPR023187">
    <property type="entry name" value="Tscrpt_reg_MarR-type_CS"/>
</dbReference>
<dbReference type="Pfam" id="PF12802">
    <property type="entry name" value="MarR_2"/>
    <property type="match status" value="1"/>
</dbReference>
<organism evidence="5 6">
    <name type="scientific">Oceanobacillus picturae</name>
    <dbReference type="NCBI Taxonomy" id="171693"/>
    <lineage>
        <taxon>Bacteria</taxon>
        <taxon>Bacillati</taxon>
        <taxon>Bacillota</taxon>
        <taxon>Bacilli</taxon>
        <taxon>Bacillales</taxon>
        <taxon>Bacillaceae</taxon>
        <taxon>Oceanobacillus</taxon>
    </lineage>
</organism>
<dbReference type="OrthoDB" id="166070at2"/>
<dbReference type="RefSeq" id="WP_058949066.1">
    <property type="nucleotide sequence ID" value="NZ_BBXV01000002.1"/>
</dbReference>
<dbReference type="SUPFAM" id="SSF46785">
    <property type="entry name" value="Winged helix' DNA-binding domain"/>
    <property type="match status" value="1"/>
</dbReference>
<dbReference type="PANTHER" id="PTHR42756:SF1">
    <property type="entry name" value="TRANSCRIPTIONAL REPRESSOR OF EMRAB OPERON"/>
    <property type="match status" value="1"/>
</dbReference>
<feature type="domain" description="HTH marR-type" evidence="4">
    <location>
        <begin position="2"/>
        <end position="137"/>
    </location>
</feature>
<dbReference type="Gene3D" id="1.10.10.10">
    <property type="entry name" value="Winged helix-like DNA-binding domain superfamily/Winged helix DNA-binding domain"/>
    <property type="match status" value="1"/>
</dbReference>
<reference evidence="5 6" key="2">
    <citation type="journal article" date="2016" name="Genome Announc.">
        <title>Draft Genome Sequence of Oceanobacillus picturae Heshi-B3, Isolated from Fermented Rice Bran in a Traditional Japanese Seafood Dish.</title>
        <authorList>
            <person name="Akuzawa S."/>
            <person name="Nagaoka J."/>
            <person name="Kanekatsu M."/>
            <person name="Kanesaki Y."/>
            <person name="Suzuki T."/>
        </authorList>
    </citation>
    <scope>NUCLEOTIDE SEQUENCE [LARGE SCALE GENOMIC DNA]</scope>
    <source>
        <strain evidence="5 6">Heshi-B3</strain>
    </source>
</reference>
<dbReference type="InterPro" id="IPR000835">
    <property type="entry name" value="HTH_MarR-typ"/>
</dbReference>
<dbReference type="PRINTS" id="PR00598">
    <property type="entry name" value="HTHMARR"/>
</dbReference>
<evidence type="ECO:0000313" key="5">
    <source>
        <dbReference type="EMBL" id="GAQ16187.1"/>
    </source>
</evidence>
<protein>
    <submittedName>
        <fullName evidence="5">Transcriptional regulator</fullName>
    </submittedName>
</protein>
<dbReference type="Proteomes" id="UP000052946">
    <property type="component" value="Unassembled WGS sequence"/>
</dbReference>
<dbReference type="GO" id="GO:0003677">
    <property type="term" value="F:DNA binding"/>
    <property type="evidence" value="ECO:0007669"/>
    <property type="project" value="UniProtKB-KW"/>
</dbReference>
<dbReference type="GO" id="GO:0003700">
    <property type="term" value="F:DNA-binding transcription factor activity"/>
    <property type="evidence" value="ECO:0007669"/>
    <property type="project" value="InterPro"/>
</dbReference>
<evidence type="ECO:0000256" key="1">
    <source>
        <dbReference type="ARBA" id="ARBA00023015"/>
    </source>
</evidence>
<evidence type="ECO:0000256" key="2">
    <source>
        <dbReference type="ARBA" id="ARBA00023125"/>
    </source>
</evidence>
<dbReference type="AlphaFoldDB" id="A0A0U9H1L9"/>
<dbReference type="EMBL" id="BBXV01000002">
    <property type="protein sequence ID" value="GAQ16187.1"/>
    <property type="molecule type" value="Genomic_DNA"/>
</dbReference>
<dbReference type="SMART" id="SM00347">
    <property type="entry name" value="HTH_MARR"/>
    <property type="match status" value="1"/>
</dbReference>
<evidence type="ECO:0000256" key="3">
    <source>
        <dbReference type="ARBA" id="ARBA00023163"/>
    </source>
</evidence>
<dbReference type="PANTHER" id="PTHR42756">
    <property type="entry name" value="TRANSCRIPTIONAL REGULATOR, MARR"/>
    <property type="match status" value="1"/>
</dbReference>
<dbReference type="PROSITE" id="PS50995">
    <property type="entry name" value="HTH_MARR_2"/>
    <property type="match status" value="1"/>
</dbReference>
<comment type="caution">
    <text evidence="5">The sequence shown here is derived from an EMBL/GenBank/DDBJ whole genome shotgun (WGS) entry which is preliminary data.</text>
</comment>
<evidence type="ECO:0000259" key="4">
    <source>
        <dbReference type="PROSITE" id="PS50995"/>
    </source>
</evidence>
<dbReference type="InterPro" id="IPR036390">
    <property type="entry name" value="WH_DNA-bd_sf"/>
</dbReference>